<comment type="caution">
    <text evidence="2">The sequence shown here is derived from an EMBL/GenBank/DDBJ whole genome shotgun (WGS) entry which is preliminary data.</text>
</comment>
<accession>X0YIT1</accession>
<proteinExistence type="predicted"/>
<feature type="domain" description="YbaK/aminoacyl-tRNA synthetase-associated" evidence="1">
    <location>
        <begin position="1"/>
        <end position="88"/>
    </location>
</feature>
<gene>
    <name evidence="2" type="ORF">S01H1_82232</name>
</gene>
<evidence type="ECO:0000259" key="1">
    <source>
        <dbReference type="Pfam" id="PF04073"/>
    </source>
</evidence>
<dbReference type="PANTHER" id="PTHR30411">
    <property type="entry name" value="CYTOPLASMIC PROTEIN"/>
    <property type="match status" value="1"/>
</dbReference>
<dbReference type="AlphaFoldDB" id="X0YIT1"/>
<name>X0YIT1_9ZZZZ</name>
<reference evidence="2" key="1">
    <citation type="journal article" date="2014" name="Front. Microbiol.">
        <title>High frequency of phylogenetically diverse reductive dehalogenase-homologous genes in deep subseafloor sedimentary metagenomes.</title>
        <authorList>
            <person name="Kawai M."/>
            <person name="Futagami T."/>
            <person name="Toyoda A."/>
            <person name="Takaki Y."/>
            <person name="Nishi S."/>
            <person name="Hori S."/>
            <person name="Arai W."/>
            <person name="Tsubouchi T."/>
            <person name="Morono Y."/>
            <person name="Uchiyama I."/>
            <person name="Ito T."/>
            <person name="Fujiyama A."/>
            <person name="Inagaki F."/>
            <person name="Takami H."/>
        </authorList>
    </citation>
    <scope>NUCLEOTIDE SEQUENCE</scope>
    <source>
        <strain evidence="2">Expedition CK06-06</strain>
    </source>
</reference>
<protein>
    <recommendedName>
        <fullName evidence="1">YbaK/aminoacyl-tRNA synthetase-associated domain-containing protein</fullName>
    </recommendedName>
</protein>
<feature type="non-terminal residue" evidence="2">
    <location>
        <position position="1"/>
    </location>
</feature>
<sequence length="99" mass="10658">PLLILMHGDRKVSTKALARALKAKTVKPCDPQAAHKHTGYVVGGISPFGTRKPIKVYIEASIMDLPKIYINAGKKGLLTEMSPSDLARILDPTPVNVAI</sequence>
<dbReference type="PANTHER" id="PTHR30411:SF0">
    <property type="entry name" value="CYS-TRNA(PRO)_CYS-TRNA(CYS) DEACYLASE YBAK"/>
    <property type="match status" value="1"/>
</dbReference>
<dbReference type="GO" id="GO:0002161">
    <property type="term" value="F:aminoacyl-tRNA deacylase activity"/>
    <property type="evidence" value="ECO:0007669"/>
    <property type="project" value="InterPro"/>
</dbReference>
<dbReference type="Pfam" id="PF04073">
    <property type="entry name" value="tRNA_edit"/>
    <property type="match status" value="1"/>
</dbReference>
<organism evidence="2">
    <name type="scientific">marine sediment metagenome</name>
    <dbReference type="NCBI Taxonomy" id="412755"/>
    <lineage>
        <taxon>unclassified sequences</taxon>
        <taxon>metagenomes</taxon>
        <taxon>ecological metagenomes</taxon>
    </lineage>
</organism>
<dbReference type="InterPro" id="IPR036754">
    <property type="entry name" value="YbaK/aa-tRNA-synt-asso_dom_sf"/>
</dbReference>
<dbReference type="InterPro" id="IPR007214">
    <property type="entry name" value="YbaK/aa-tRNA-synth-assoc-dom"/>
</dbReference>
<dbReference type="SUPFAM" id="SSF55826">
    <property type="entry name" value="YbaK/ProRS associated domain"/>
    <property type="match status" value="1"/>
</dbReference>
<dbReference type="Gene3D" id="3.90.960.10">
    <property type="entry name" value="YbaK/aminoacyl-tRNA synthetase-associated domain"/>
    <property type="match status" value="1"/>
</dbReference>
<evidence type="ECO:0000313" key="2">
    <source>
        <dbReference type="EMBL" id="GAG48478.1"/>
    </source>
</evidence>
<dbReference type="EMBL" id="BARS01055732">
    <property type="protein sequence ID" value="GAG48478.1"/>
    <property type="molecule type" value="Genomic_DNA"/>
</dbReference>